<sequence length="162" mass="18213">MTCDPRPLAVSSLDPLLHSFASFRSRVANCKTTAEPLVMNLSGEALDAYNEAYEELMKISESYEEDSPCSIFETFSAQNHSQTQSEEVNGSVGNFAFSKEETAGDDSPCQAFETFRLQSPRQTQSEQVISSVGNFAFSKEETLGEKFHEEFCKRVFMWMTLK</sequence>
<dbReference type="EMBL" id="RDQH01000333">
    <property type="protein sequence ID" value="RXH94986.1"/>
    <property type="molecule type" value="Genomic_DNA"/>
</dbReference>
<dbReference type="AlphaFoldDB" id="A0A498JIV1"/>
<keyword evidence="2" id="KW-1185">Reference proteome</keyword>
<evidence type="ECO:0000313" key="1">
    <source>
        <dbReference type="EMBL" id="RXH94986.1"/>
    </source>
</evidence>
<dbReference type="Proteomes" id="UP000290289">
    <property type="component" value="Chromosome 7"/>
</dbReference>
<comment type="caution">
    <text evidence="1">The sequence shown here is derived from an EMBL/GenBank/DDBJ whole genome shotgun (WGS) entry which is preliminary data.</text>
</comment>
<name>A0A498JIV1_MALDO</name>
<reference evidence="1 2" key="1">
    <citation type="submission" date="2018-10" db="EMBL/GenBank/DDBJ databases">
        <title>A high-quality apple genome assembly.</title>
        <authorList>
            <person name="Hu J."/>
        </authorList>
    </citation>
    <scope>NUCLEOTIDE SEQUENCE [LARGE SCALE GENOMIC DNA]</scope>
    <source>
        <strain evidence="2">cv. HFTH1</strain>
        <tissue evidence="1">Young leaf</tissue>
    </source>
</reference>
<organism evidence="1 2">
    <name type="scientific">Malus domestica</name>
    <name type="common">Apple</name>
    <name type="synonym">Pyrus malus</name>
    <dbReference type="NCBI Taxonomy" id="3750"/>
    <lineage>
        <taxon>Eukaryota</taxon>
        <taxon>Viridiplantae</taxon>
        <taxon>Streptophyta</taxon>
        <taxon>Embryophyta</taxon>
        <taxon>Tracheophyta</taxon>
        <taxon>Spermatophyta</taxon>
        <taxon>Magnoliopsida</taxon>
        <taxon>eudicotyledons</taxon>
        <taxon>Gunneridae</taxon>
        <taxon>Pentapetalae</taxon>
        <taxon>rosids</taxon>
        <taxon>fabids</taxon>
        <taxon>Rosales</taxon>
        <taxon>Rosaceae</taxon>
        <taxon>Amygdaloideae</taxon>
        <taxon>Maleae</taxon>
        <taxon>Malus</taxon>
    </lineage>
</organism>
<protein>
    <submittedName>
        <fullName evidence="1">Uncharacterized protein</fullName>
    </submittedName>
</protein>
<evidence type="ECO:0000313" key="2">
    <source>
        <dbReference type="Proteomes" id="UP000290289"/>
    </source>
</evidence>
<proteinExistence type="predicted"/>
<gene>
    <name evidence="1" type="ORF">DVH24_024670</name>
</gene>
<accession>A0A498JIV1</accession>